<dbReference type="GO" id="GO:0003676">
    <property type="term" value="F:nucleic acid binding"/>
    <property type="evidence" value="ECO:0007669"/>
    <property type="project" value="InterPro"/>
</dbReference>
<name>W1P6V0_AMBTC</name>
<gene>
    <name evidence="4" type="ORF">AMTR_s00003p00235660</name>
</gene>
<feature type="region of interest" description="Disordered" evidence="2">
    <location>
        <begin position="182"/>
        <end position="286"/>
    </location>
</feature>
<evidence type="ECO:0000313" key="4">
    <source>
        <dbReference type="EMBL" id="ERN03316.1"/>
    </source>
</evidence>
<dbReference type="eggNOG" id="ENOG502RF6R">
    <property type="taxonomic scope" value="Eukaryota"/>
</dbReference>
<keyword evidence="5" id="KW-1185">Reference proteome</keyword>
<keyword evidence="1" id="KW-0862">Zinc</keyword>
<feature type="domain" description="CCHC-type" evidence="3">
    <location>
        <begin position="98"/>
        <end position="113"/>
    </location>
</feature>
<reference evidence="5" key="1">
    <citation type="journal article" date="2013" name="Science">
        <title>The Amborella genome and the evolution of flowering plants.</title>
        <authorList>
            <consortium name="Amborella Genome Project"/>
        </authorList>
    </citation>
    <scope>NUCLEOTIDE SEQUENCE [LARGE SCALE GENOMIC DNA]</scope>
</reference>
<keyword evidence="1" id="KW-0479">Metal-binding</keyword>
<dbReference type="InterPro" id="IPR001878">
    <property type="entry name" value="Znf_CCHC"/>
</dbReference>
<dbReference type="EMBL" id="KI394358">
    <property type="protein sequence ID" value="ERN03316.1"/>
    <property type="molecule type" value="Genomic_DNA"/>
</dbReference>
<evidence type="ECO:0000259" key="3">
    <source>
        <dbReference type="PROSITE" id="PS50158"/>
    </source>
</evidence>
<dbReference type="PANTHER" id="PTHR34210">
    <property type="entry name" value="OS01G0252900 PROTEIN"/>
    <property type="match status" value="1"/>
</dbReference>
<evidence type="ECO:0000313" key="5">
    <source>
        <dbReference type="Proteomes" id="UP000017836"/>
    </source>
</evidence>
<feature type="compositionally biased region" description="Basic and acidic residues" evidence="2">
    <location>
        <begin position="463"/>
        <end position="477"/>
    </location>
</feature>
<evidence type="ECO:0000256" key="2">
    <source>
        <dbReference type="SAM" id="MobiDB-lite"/>
    </source>
</evidence>
<keyword evidence="1" id="KW-0863">Zinc-finger</keyword>
<proteinExistence type="predicted"/>
<dbReference type="PANTHER" id="PTHR34210:SF3">
    <property type="entry name" value="CCHC-TYPE DOMAIN-CONTAINING PROTEIN"/>
    <property type="match status" value="1"/>
</dbReference>
<dbReference type="SUPFAM" id="SSF57756">
    <property type="entry name" value="Retrovirus zinc finger-like domains"/>
    <property type="match status" value="1"/>
</dbReference>
<sequence length="477" mass="54401">MANSPEDEIDDELFKEVYGKEYTGPPGSNARNMQENAKSNKRPQAAVNEVADSDEEMEPRDPNAVPTDFTSREAKAWEAKAKATERNWKKRKEEEMICKICGESGHFTQGCPSTLGSNRKSQEFVERVFIRDKHVKGYFSEKVVRNIEKDIGCKVKVEERFIVVSGKDRLCLAKGVDAVKKAMKEDDKGKNRGPSSSHRTRSRSPGASPVGSQVKRSVTPRSHSSPRNLSQIQQKNFSQEKVVEDHLRQDIKQLSRGSPQAYGYGNDGAKGRSGSPQRASYASHGFNPYDAHSQSMAVHKSDSWNVEGRGPEIDSSRKFEFRGYPQALEELELEFRREITELARTRDKEEDEENSKHRESINELRDTYMKKISMLRASHAKQWEEFLQKDAQMRQRSRQHMSSVSSYNNYPLPGGGGFSDYDRTVADNPHFAANAPLDARSRYHMPVDGYQNPRPVSGYGDYPRQRQEDYGKPYHRY</sequence>
<dbReference type="InterPro" id="IPR036875">
    <property type="entry name" value="Znf_CCHC_sf"/>
</dbReference>
<evidence type="ECO:0000256" key="1">
    <source>
        <dbReference type="PROSITE-ProRule" id="PRU00047"/>
    </source>
</evidence>
<feature type="region of interest" description="Disordered" evidence="2">
    <location>
        <begin position="443"/>
        <end position="477"/>
    </location>
</feature>
<dbReference type="OrthoDB" id="2020539at2759"/>
<dbReference type="HOGENOM" id="CLU_032861_1_0_1"/>
<accession>W1P6V0</accession>
<feature type="region of interest" description="Disordered" evidence="2">
    <location>
        <begin position="1"/>
        <end position="75"/>
    </location>
</feature>
<dbReference type="GO" id="GO:0008270">
    <property type="term" value="F:zinc ion binding"/>
    <property type="evidence" value="ECO:0007669"/>
    <property type="project" value="UniProtKB-KW"/>
</dbReference>
<dbReference type="Proteomes" id="UP000017836">
    <property type="component" value="Unassembled WGS sequence"/>
</dbReference>
<dbReference type="OMA" id="AQSKSPC"/>
<organism evidence="4 5">
    <name type="scientific">Amborella trichopoda</name>
    <dbReference type="NCBI Taxonomy" id="13333"/>
    <lineage>
        <taxon>Eukaryota</taxon>
        <taxon>Viridiplantae</taxon>
        <taxon>Streptophyta</taxon>
        <taxon>Embryophyta</taxon>
        <taxon>Tracheophyta</taxon>
        <taxon>Spermatophyta</taxon>
        <taxon>Magnoliopsida</taxon>
        <taxon>Amborellales</taxon>
        <taxon>Amborellaceae</taxon>
        <taxon>Amborella</taxon>
    </lineage>
</organism>
<feature type="compositionally biased region" description="Basic and acidic residues" evidence="2">
    <location>
        <begin position="241"/>
        <end position="253"/>
    </location>
</feature>
<feature type="compositionally biased region" description="Polar residues" evidence="2">
    <location>
        <begin position="210"/>
        <end position="239"/>
    </location>
</feature>
<protein>
    <recommendedName>
        <fullName evidence="3">CCHC-type domain-containing protein</fullName>
    </recommendedName>
</protein>
<feature type="compositionally biased region" description="Acidic residues" evidence="2">
    <location>
        <begin position="1"/>
        <end position="11"/>
    </location>
</feature>
<dbReference type="AlphaFoldDB" id="W1P6V0"/>
<dbReference type="Gramene" id="ERN03316">
    <property type="protein sequence ID" value="ERN03316"/>
    <property type="gene ID" value="AMTR_s00003p00235660"/>
</dbReference>
<dbReference type="PROSITE" id="PS50158">
    <property type="entry name" value="ZF_CCHC"/>
    <property type="match status" value="1"/>
</dbReference>
<dbReference type="KEGG" id="atr:18431453"/>